<dbReference type="GO" id="GO:0004029">
    <property type="term" value="F:aldehyde dehydrogenase (NAD+) activity"/>
    <property type="evidence" value="ECO:0007669"/>
    <property type="project" value="TreeGrafter"/>
</dbReference>
<name>B3ENL8_CHLPB</name>
<dbReference type="SUPFAM" id="SSF51735">
    <property type="entry name" value="NAD(P)-binding Rossmann-fold domains"/>
    <property type="match status" value="1"/>
</dbReference>
<dbReference type="Pfam" id="PF01370">
    <property type="entry name" value="Epimerase"/>
    <property type="match status" value="1"/>
</dbReference>
<evidence type="ECO:0000256" key="1">
    <source>
        <dbReference type="SAM" id="MobiDB-lite"/>
    </source>
</evidence>
<protein>
    <submittedName>
        <fullName evidence="3">NAD-dependent epimerase/dehydratase</fullName>
    </submittedName>
</protein>
<accession>B3ENL8</accession>
<reference evidence="3" key="1">
    <citation type="submission" date="2008-06" db="EMBL/GenBank/DDBJ databases">
        <title>Complete sequence of Chlorobium phaeobacteroides BS1.</title>
        <authorList>
            <consortium name="US DOE Joint Genome Institute"/>
            <person name="Lucas S."/>
            <person name="Copeland A."/>
            <person name="Lapidus A."/>
            <person name="Glavina del Rio T."/>
            <person name="Dalin E."/>
            <person name="Tice H."/>
            <person name="Bruce D."/>
            <person name="Goodwin L."/>
            <person name="Pitluck S."/>
            <person name="Schmutz J."/>
            <person name="Larimer F."/>
            <person name="Land M."/>
            <person name="Hauser L."/>
            <person name="Kyrpides N."/>
            <person name="Ovchinnikova G."/>
            <person name="Li T."/>
            <person name="Liu Z."/>
            <person name="Zhao F."/>
            <person name="Overmann J."/>
            <person name="Bryant D.A."/>
            <person name="Richardson P."/>
        </authorList>
    </citation>
    <scope>NUCLEOTIDE SEQUENCE [LARGE SCALE GENOMIC DNA]</scope>
    <source>
        <strain evidence="3">BS1</strain>
    </source>
</reference>
<sequence length="331" mass="36118">MGRNILVTGATGFIGAVVVDYLKGRGDSVRVLTRPESNPGKALSMQVDILKGRYDDPVSLRKAVEGMDMVFHLAGVTKSVDEKGFYDGNVLPVKNLLETVLQVNPGLKRFLLVSSLAAAGPADNPDPGSREEDDSKPVSVYGESKLEAEKICLSFRDRLPVTIVRPPAVYGPGDRDVLQFIRMLQKGLVLGAGDVKKQRLSLVHVDDLVRGMVMATESPAGRGEIYYITSPKGYSWEELSAAAARELGVKHMLRISLPKSLMQMLGYVAGSISSVTGRSGFLNPDKVSEMVQDYWVCSPRKAEKQLGFTAAVSLEDGMHTTIAWYREKGWL</sequence>
<feature type="region of interest" description="Disordered" evidence="1">
    <location>
        <begin position="120"/>
        <end position="139"/>
    </location>
</feature>
<organism evidence="3">
    <name type="scientific">Chlorobium phaeobacteroides (strain BS1)</name>
    <dbReference type="NCBI Taxonomy" id="331678"/>
    <lineage>
        <taxon>Bacteria</taxon>
        <taxon>Pseudomonadati</taxon>
        <taxon>Chlorobiota</taxon>
        <taxon>Chlorobiia</taxon>
        <taxon>Chlorobiales</taxon>
        <taxon>Chlorobiaceae</taxon>
        <taxon>Chlorobium/Pelodictyon group</taxon>
        <taxon>Chlorobium</taxon>
    </lineage>
</organism>
<evidence type="ECO:0000259" key="2">
    <source>
        <dbReference type="Pfam" id="PF01370"/>
    </source>
</evidence>
<dbReference type="GO" id="GO:0005737">
    <property type="term" value="C:cytoplasm"/>
    <property type="evidence" value="ECO:0007669"/>
    <property type="project" value="TreeGrafter"/>
</dbReference>
<dbReference type="PANTHER" id="PTHR48079:SF6">
    <property type="entry name" value="NAD(P)-BINDING DOMAIN-CONTAINING PROTEIN-RELATED"/>
    <property type="match status" value="1"/>
</dbReference>
<evidence type="ECO:0000313" key="3">
    <source>
        <dbReference type="EMBL" id="ACE05107.1"/>
    </source>
</evidence>
<dbReference type="Gene3D" id="3.40.50.720">
    <property type="entry name" value="NAD(P)-binding Rossmann-like Domain"/>
    <property type="match status" value="1"/>
</dbReference>
<feature type="domain" description="NAD-dependent epimerase/dehydratase" evidence="2">
    <location>
        <begin position="5"/>
        <end position="227"/>
    </location>
</feature>
<dbReference type="HOGENOM" id="CLU_007383_6_1_10"/>
<dbReference type="STRING" id="331678.Cphamn1_2202"/>
<gene>
    <name evidence="3" type="ordered locus">Cphamn1_2202</name>
</gene>
<dbReference type="PANTHER" id="PTHR48079">
    <property type="entry name" value="PROTEIN YEEZ"/>
    <property type="match status" value="1"/>
</dbReference>
<dbReference type="AlphaFoldDB" id="B3ENL8"/>
<dbReference type="KEGG" id="cpb:Cphamn1_2202"/>
<dbReference type="EMBL" id="CP001101">
    <property type="protein sequence ID" value="ACE05107.1"/>
    <property type="molecule type" value="Genomic_DNA"/>
</dbReference>
<dbReference type="InterPro" id="IPR001509">
    <property type="entry name" value="Epimerase_deHydtase"/>
</dbReference>
<dbReference type="eggNOG" id="COG0451">
    <property type="taxonomic scope" value="Bacteria"/>
</dbReference>
<dbReference type="InterPro" id="IPR036291">
    <property type="entry name" value="NAD(P)-bd_dom_sf"/>
</dbReference>
<dbReference type="InterPro" id="IPR051783">
    <property type="entry name" value="NAD(P)-dependent_oxidoreduct"/>
</dbReference>
<proteinExistence type="predicted"/>
<dbReference type="OrthoDB" id="1490291at2"/>